<dbReference type="InterPro" id="IPR000477">
    <property type="entry name" value="RT_dom"/>
</dbReference>
<dbReference type="PANTHER" id="PTHR24559">
    <property type="entry name" value="TRANSPOSON TY3-I GAG-POL POLYPROTEIN"/>
    <property type="match status" value="1"/>
</dbReference>
<dbReference type="GO" id="GO:0004523">
    <property type="term" value="F:RNA-DNA hybrid ribonuclease activity"/>
    <property type="evidence" value="ECO:0007669"/>
    <property type="project" value="InterPro"/>
</dbReference>
<sequence length="364" mass="41686">MSSLFPKRTVRVCVDFRDLNKASPKDDFPLPHIDMLVDSTAGHSMLSFMDGFSGYSQILMAPEDMEKTSFITEWGTYCYRVMPFGLKNAGATYQRAATTLFHDMMHRDVEFRLRLNPKKCTFGVTSGKLLGYMVSERGIEVDPDKIRAILDMPAPRTERESQPTVWDDQCQRLREDQRVLVVASSFGASYTRSSSTPILISSDVALGCMLAQLDDSGKDRAIYYLSKRMLDYETNEDVAAVTSLSGWRMYFDDLFVWHSRIDIRPRNIVEYEACILGLETALELGIRQMEVFGDSNLVLRQIQGEWKTRDVKLRPYHAYLELLVARFEDLRYTHLPRAQNQFADALATLASILTFPLMPLFDHC</sequence>
<dbReference type="InterPro" id="IPR036397">
    <property type="entry name" value="RNaseH_sf"/>
</dbReference>
<dbReference type="AlphaFoldDB" id="A0A438EHD5"/>
<organism evidence="3 4">
    <name type="scientific">Vitis vinifera</name>
    <name type="common">Grape</name>
    <dbReference type="NCBI Taxonomy" id="29760"/>
    <lineage>
        <taxon>Eukaryota</taxon>
        <taxon>Viridiplantae</taxon>
        <taxon>Streptophyta</taxon>
        <taxon>Embryophyta</taxon>
        <taxon>Tracheophyta</taxon>
        <taxon>Spermatophyta</taxon>
        <taxon>Magnoliopsida</taxon>
        <taxon>eudicotyledons</taxon>
        <taxon>Gunneridae</taxon>
        <taxon>Pentapetalae</taxon>
        <taxon>rosids</taxon>
        <taxon>Vitales</taxon>
        <taxon>Vitaceae</taxon>
        <taxon>Viteae</taxon>
        <taxon>Vitis</taxon>
    </lineage>
</organism>
<evidence type="ECO:0000313" key="3">
    <source>
        <dbReference type="EMBL" id="RVW47065.1"/>
    </source>
</evidence>
<proteinExistence type="predicted"/>
<dbReference type="InterPro" id="IPR053134">
    <property type="entry name" value="RNA-dir_DNA_polymerase"/>
</dbReference>
<dbReference type="InterPro" id="IPR043502">
    <property type="entry name" value="DNA/RNA_pol_sf"/>
</dbReference>
<dbReference type="InterPro" id="IPR002156">
    <property type="entry name" value="RNaseH_domain"/>
</dbReference>
<dbReference type="SUPFAM" id="SSF56672">
    <property type="entry name" value="DNA/RNA polymerases"/>
    <property type="match status" value="1"/>
</dbReference>
<dbReference type="Gene3D" id="3.10.10.10">
    <property type="entry name" value="HIV Type 1 Reverse Transcriptase, subunit A, domain 1"/>
    <property type="match status" value="1"/>
</dbReference>
<comment type="caution">
    <text evidence="3">The sequence shown here is derived from an EMBL/GenBank/DDBJ whole genome shotgun (WGS) entry which is preliminary data.</text>
</comment>
<dbReference type="CDD" id="cd09279">
    <property type="entry name" value="RNase_HI_like"/>
    <property type="match status" value="1"/>
</dbReference>
<dbReference type="Gene3D" id="3.30.420.10">
    <property type="entry name" value="Ribonuclease H-like superfamily/Ribonuclease H"/>
    <property type="match status" value="1"/>
</dbReference>
<dbReference type="Gene3D" id="3.30.70.270">
    <property type="match status" value="2"/>
</dbReference>
<dbReference type="PANTHER" id="PTHR24559:SF457">
    <property type="entry name" value="RNA-DIRECTED DNA POLYMERASE HOMOLOG"/>
    <property type="match status" value="1"/>
</dbReference>
<evidence type="ECO:0000259" key="2">
    <source>
        <dbReference type="Pfam" id="PF13456"/>
    </source>
</evidence>
<feature type="domain" description="RNase H type-1" evidence="2">
    <location>
        <begin position="265"/>
        <end position="349"/>
    </location>
</feature>
<dbReference type="GO" id="GO:0003676">
    <property type="term" value="F:nucleic acid binding"/>
    <property type="evidence" value="ECO:0007669"/>
    <property type="project" value="InterPro"/>
</dbReference>
<protein>
    <submittedName>
        <fullName evidence="3">Transposon Ty3-I Gag-Pol polyprotein</fullName>
    </submittedName>
</protein>
<dbReference type="Pfam" id="PF13456">
    <property type="entry name" value="RVT_3"/>
    <property type="match status" value="1"/>
</dbReference>
<dbReference type="Proteomes" id="UP000288805">
    <property type="component" value="Unassembled WGS sequence"/>
</dbReference>
<evidence type="ECO:0000313" key="4">
    <source>
        <dbReference type="Proteomes" id="UP000288805"/>
    </source>
</evidence>
<name>A0A438EHD5_VITVI</name>
<gene>
    <name evidence="3" type="primary">TY3B-I_630</name>
    <name evidence="3" type="ORF">CK203_116111</name>
</gene>
<dbReference type="EMBL" id="QGNW01001291">
    <property type="protein sequence ID" value="RVW47065.1"/>
    <property type="molecule type" value="Genomic_DNA"/>
</dbReference>
<feature type="domain" description="Reverse transcriptase" evidence="1">
    <location>
        <begin position="9"/>
        <end position="106"/>
    </location>
</feature>
<evidence type="ECO:0000259" key="1">
    <source>
        <dbReference type="Pfam" id="PF00078"/>
    </source>
</evidence>
<dbReference type="InterPro" id="IPR043128">
    <property type="entry name" value="Rev_trsase/Diguanyl_cyclase"/>
</dbReference>
<accession>A0A438EHD5</accession>
<dbReference type="Pfam" id="PF00078">
    <property type="entry name" value="RVT_1"/>
    <property type="match status" value="1"/>
</dbReference>
<reference evidence="3 4" key="1">
    <citation type="journal article" date="2018" name="PLoS Genet.">
        <title>Population sequencing reveals clonal diversity and ancestral inbreeding in the grapevine cultivar Chardonnay.</title>
        <authorList>
            <person name="Roach M.J."/>
            <person name="Johnson D.L."/>
            <person name="Bohlmann J."/>
            <person name="van Vuuren H.J."/>
            <person name="Jones S.J."/>
            <person name="Pretorius I.S."/>
            <person name="Schmidt S.A."/>
            <person name="Borneman A.R."/>
        </authorList>
    </citation>
    <scope>NUCLEOTIDE SEQUENCE [LARGE SCALE GENOMIC DNA]</scope>
    <source>
        <strain evidence="4">cv. Chardonnay</strain>
        <tissue evidence="3">Leaf</tissue>
    </source>
</reference>
<dbReference type="CDD" id="cd01647">
    <property type="entry name" value="RT_LTR"/>
    <property type="match status" value="1"/>
</dbReference>